<evidence type="ECO:0000256" key="3">
    <source>
        <dbReference type="ARBA" id="ARBA00022741"/>
    </source>
</evidence>
<sequence length="488" mass="53099">MITARRSLVLGRFQRIRQSSTLSQYAADGISLTLGAVNVAERVLGIGNAVTVPSDAAPLPPVVSVGTTSTANHSQEAALKTAPFKDPRQPQPPPKPRVIVEPPTPTHMTPAAVPATRLSRLFQYSALAGGVAAGVVGGAVSSVFASDQNSLQQNSLVFSKNNMDRIVARLSRMRGAALKLGTRNDSAARANSANYMPDSQLMKMMHAELGENWKSDHFASFTETPFAAASIGQVHYATLLPTTPTSPPTPVAVKIQYPGVAQSIDSDISYLRTLSMMGSILPRGMYLDNTLPNAMIRFRELLEKSTVLDGVYVPKVFEHVSTSKVLTCEFVPGVSIGSIGHLDQAKRDEIGTRMLRLCLEQLFTFRFMQTDPNWSNFLYDEPTDTIQMLDFGAAREFSADFTVPYLSLLKAASLQDREGAIQYSQKLDITSSVRADIPVMLKERLTPPPDESYSLHRSLSGSFLLCAKLGARVDCASLFVGWCNFLLH</sequence>
<gene>
    <name evidence="7" type="ORF">BCR33DRAFT_719556</name>
</gene>
<feature type="compositionally biased region" description="Polar residues" evidence="5">
    <location>
        <begin position="65"/>
        <end position="75"/>
    </location>
</feature>
<dbReference type="GO" id="GO:0006744">
    <property type="term" value="P:ubiquinone biosynthetic process"/>
    <property type="evidence" value="ECO:0007669"/>
    <property type="project" value="EnsemblFungi"/>
</dbReference>
<dbReference type="OrthoDB" id="201153at2759"/>
<dbReference type="InterPro" id="IPR011009">
    <property type="entry name" value="Kinase-like_dom_sf"/>
</dbReference>
<keyword evidence="2" id="KW-0808">Transferase</keyword>
<name>A0A1Y2BZR7_9FUNG</name>
<dbReference type="Proteomes" id="UP000193642">
    <property type="component" value="Unassembled WGS sequence"/>
</dbReference>
<evidence type="ECO:0000256" key="2">
    <source>
        <dbReference type="ARBA" id="ARBA00022679"/>
    </source>
</evidence>
<dbReference type="AlphaFoldDB" id="A0A1Y2BZR7"/>
<protein>
    <submittedName>
        <fullName evidence="7">ABC1-domain-containing protein</fullName>
    </submittedName>
</protein>
<dbReference type="GO" id="GO:0005759">
    <property type="term" value="C:mitochondrial matrix"/>
    <property type="evidence" value="ECO:0007669"/>
    <property type="project" value="EnsemblFungi"/>
</dbReference>
<dbReference type="Pfam" id="PF03109">
    <property type="entry name" value="ABC1"/>
    <property type="match status" value="1"/>
</dbReference>
<evidence type="ECO:0000256" key="4">
    <source>
        <dbReference type="ARBA" id="ARBA00022840"/>
    </source>
</evidence>
<keyword evidence="3" id="KW-0547">Nucleotide-binding</keyword>
<dbReference type="SUPFAM" id="SSF56112">
    <property type="entry name" value="Protein kinase-like (PK-like)"/>
    <property type="match status" value="1"/>
</dbReference>
<dbReference type="InterPro" id="IPR004147">
    <property type="entry name" value="ABC1_dom"/>
</dbReference>
<dbReference type="PANTHER" id="PTHR43851">
    <property type="match status" value="1"/>
</dbReference>
<dbReference type="InterPro" id="IPR051409">
    <property type="entry name" value="Atypical_kinase_ADCK"/>
</dbReference>
<feature type="region of interest" description="Disordered" evidence="5">
    <location>
        <begin position="64"/>
        <end position="110"/>
    </location>
</feature>
<reference evidence="7 8" key="1">
    <citation type="submission" date="2016-07" db="EMBL/GenBank/DDBJ databases">
        <title>Pervasive Adenine N6-methylation of Active Genes in Fungi.</title>
        <authorList>
            <consortium name="DOE Joint Genome Institute"/>
            <person name="Mondo S.J."/>
            <person name="Dannebaum R.O."/>
            <person name="Kuo R.C."/>
            <person name="Labutti K."/>
            <person name="Haridas S."/>
            <person name="Kuo A."/>
            <person name="Salamov A."/>
            <person name="Ahrendt S.R."/>
            <person name="Lipzen A."/>
            <person name="Sullivan W."/>
            <person name="Andreopoulos W.B."/>
            <person name="Clum A."/>
            <person name="Lindquist E."/>
            <person name="Daum C."/>
            <person name="Ramamoorthy G.K."/>
            <person name="Gryganskyi A."/>
            <person name="Culley D."/>
            <person name="Magnuson J.K."/>
            <person name="James T.Y."/>
            <person name="O'Malley M.A."/>
            <person name="Stajich J.E."/>
            <person name="Spatafora J.W."/>
            <person name="Visel A."/>
            <person name="Grigoriev I.V."/>
        </authorList>
    </citation>
    <scope>NUCLEOTIDE SEQUENCE [LARGE SCALE GENOMIC DNA]</scope>
    <source>
        <strain evidence="7 8">JEL800</strain>
    </source>
</reference>
<proteinExistence type="inferred from homology"/>
<comment type="similarity">
    <text evidence="1">Belongs to the protein kinase superfamily. ADCK protein kinase family.</text>
</comment>
<evidence type="ECO:0000256" key="1">
    <source>
        <dbReference type="ARBA" id="ARBA00009670"/>
    </source>
</evidence>
<comment type="caution">
    <text evidence="7">The sequence shown here is derived from an EMBL/GenBank/DDBJ whole genome shotgun (WGS) entry which is preliminary data.</text>
</comment>
<dbReference type="PANTHER" id="PTHR43851:SF3">
    <property type="entry name" value="COENZYME Q8"/>
    <property type="match status" value="1"/>
</dbReference>
<evidence type="ECO:0000256" key="5">
    <source>
        <dbReference type="SAM" id="MobiDB-lite"/>
    </source>
</evidence>
<dbReference type="STRING" id="329046.A0A1Y2BZR7"/>
<feature type="domain" description="ABC1 atypical kinase-like" evidence="6">
    <location>
        <begin position="191"/>
        <end position="423"/>
    </location>
</feature>
<dbReference type="GO" id="GO:0004672">
    <property type="term" value="F:protein kinase activity"/>
    <property type="evidence" value="ECO:0007669"/>
    <property type="project" value="EnsemblFungi"/>
</dbReference>
<keyword evidence="4" id="KW-0067">ATP-binding</keyword>
<organism evidence="7 8">
    <name type="scientific">Rhizoclosmatium globosum</name>
    <dbReference type="NCBI Taxonomy" id="329046"/>
    <lineage>
        <taxon>Eukaryota</taxon>
        <taxon>Fungi</taxon>
        <taxon>Fungi incertae sedis</taxon>
        <taxon>Chytridiomycota</taxon>
        <taxon>Chytridiomycota incertae sedis</taxon>
        <taxon>Chytridiomycetes</taxon>
        <taxon>Chytridiales</taxon>
        <taxon>Chytriomycetaceae</taxon>
        <taxon>Rhizoclosmatium</taxon>
    </lineage>
</organism>
<evidence type="ECO:0000313" key="8">
    <source>
        <dbReference type="Proteomes" id="UP000193642"/>
    </source>
</evidence>
<keyword evidence="8" id="KW-1185">Reference proteome</keyword>
<dbReference type="CDD" id="cd13970">
    <property type="entry name" value="ABC1_ADCK3"/>
    <property type="match status" value="1"/>
</dbReference>
<accession>A0A1Y2BZR7</accession>
<dbReference type="GO" id="GO:0005524">
    <property type="term" value="F:ATP binding"/>
    <property type="evidence" value="ECO:0007669"/>
    <property type="project" value="UniProtKB-KW"/>
</dbReference>
<evidence type="ECO:0000259" key="6">
    <source>
        <dbReference type="Pfam" id="PF03109"/>
    </source>
</evidence>
<dbReference type="EMBL" id="MCGO01000036">
    <property type="protein sequence ID" value="ORY40164.1"/>
    <property type="molecule type" value="Genomic_DNA"/>
</dbReference>
<evidence type="ECO:0000313" key="7">
    <source>
        <dbReference type="EMBL" id="ORY40164.1"/>
    </source>
</evidence>
<dbReference type="GO" id="GO:0008289">
    <property type="term" value="F:lipid binding"/>
    <property type="evidence" value="ECO:0007669"/>
    <property type="project" value="EnsemblFungi"/>
</dbReference>
<dbReference type="GO" id="GO:0016887">
    <property type="term" value="F:ATP hydrolysis activity"/>
    <property type="evidence" value="ECO:0007669"/>
    <property type="project" value="EnsemblFungi"/>
</dbReference>
<dbReference type="InterPro" id="IPR034646">
    <property type="entry name" value="ADCK3_dom"/>
</dbReference>